<evidence type="ECO:0000313" key="8">
    <source>
        <dbReference type="RefSeq" id="XP_046600567.1"/>
    </source>
</evidence>
<dbReference type="Proteomes" id="UP000829291">
    <property type="component" value="Chromosome 1"/>
</dbReference>
<sequence length="120" mass="13523">MAPTIKRTPVKTRSRITNKPRRSEPDISKAGNSQIRNNTSEMEGELERLKEEMASFAGLRNAIEQLQAQQATNAQLANEVALLKLQNEQQRQALQQIQNPVQQPVTNNDQISVKMCEGRV</sequence>
<dbReference type="RefSeq" id="XP_046594183.1">
    <property type="nucleotide sequence ID" value="XM_046738227.1"/>
</dbReference>
<dbReference type="RefSeq" id="XP_046600567.1">
    <property type="nucleotide sequence ID" value="XM_046744611.1"/>
</dbReference>
<dbReference type="Proteomes" id="UP000829291">
    <property type="component" value="Chromosome 2"/>
</dbReference>
<proteinExistence type="predicted"/>
<feature type="compositionally biased region" description="Polar residues" evidence="1">
    <location>
        <begin position="30"/>
        <end position="40"/>
    </location>
</feature>
<evidence type="ECO:0000313" key="3">
    <source>
        <dbReference type="RefSeq" id="XP_046587324.1"/>
    </source>
</evidence>
<reference evidence="3 4" key="1">
    <citation type="submission" date="2025-05" db="UniProtKB">
        <authorList>
            <consortium name="RefSeq"/>
        </authorList>
    </citation>
    <scope>IDENTIFICATION</scope>
    <source>
        <tissue evidence="3 4">Thorax and Abdomen</tissue>
    </source>
</reference>
<gene>
    <name evidence="6" type="primary">LOC124295010</name>
    <name evidence="3" type="synonym">LOC124292883</name>
    <name evidence="4" type="synonym">LOC124293474</name>
    <name evidence="5" type="synonym">LOC124294142</name>
    <name evidence="7" type="synonym">LOC124295011</name>
    <name evidence="8" type="synonym">LOC124295266</name>
</gene>
<dbReference type="GeneID" id="124295010"/>
<feature type="compositionally biased region" description="Basic residues" evidence="1">
    <location>
        <begin position="8"/>
        <end position="20"/>
    </location>
</feature>
<name>A0ABM3GF59_NEOLC</name>
<evidence type="ECO:0000313" key="7">
    <source>
        <dbReference type="RefSeq" id="XP_046598908.1"/>
    </source>
</evidence>
<dbReference type="Proteomes" id="UP000829291">
    <property type="component" value="Chromosome 3"/>
</dbReference>
<protein>
    <submittedName>
        <fullName evidence="3">Uncharacterized protein LOC124292883</fullName>
    </submittedName>
    <submittedName>
        <fullName evidence="4">Uncharacterized protein LOC124293474</fullName>
    </submittedName>
    <submittedName>
        <fullName evidence="5">Uncharacterized protein LOC124294142</fullName>
    </submittedName>
    <submittedName>
        <fullName evidence="6">Uncharacterized protein LOC124295010</fullName>
    </submittedName>
    <submittedName>
        <fullName evidence="7">Uncharacterized protein LOC124295011</fullName>
    </submittedName>
    <submittedName>
        <fullName evidence="8">Uncharacterized protein LOC124295266</fullName>
    </submittedName>
</protein>
<dbReference type="Proteomes" id="UP000829291">
    <property type="component" value="Chromosome 6"/>
</dbReference>
<evidence type="ECO:0000313" key="4">
    <source>
        <dbReference type="RefSeq" id="XP_046590327.1"/>
    </source>
</evidence>
<dbReference type="RefSeq" id="XP_046590327.1">
    <property type="nucleotide sequence ID" value="XM_046734371.1"/>
</dbReference>
<dbReference type="RefSeq" id="XP_046598907.1">
    <property type="nucleotide sequence ID" value="XM_046742951.1"/>
</dbReference>
<organism evidence="2 6">
    <name type="scientific">Neodiprion lecontei</name>
    <name type="common">Redheaded pine sawfly</name>
    <dbReference type="NCBI Taxonomy" id="441921"/>
    <lineage>
        <taxon>Eukaryota</taxon>
        <taxon>Metazoa</taxon>
        <taxon>Ecdysozoa</taxon>
        <taxon>Arthropoda</taxon>
        <taxon>Hexapoda</taxon>
        <taxon>Insecta</taxon>
        <taxon>Pterygota</taxon>
        <taxon>Neoptera</taxon>
        <taxon>Endopterygota</taxon>
        <taxon>Hymenoptera</taxon>
        <taxon>Tenthredinoidea</taxon>
        <taxon>Diprionidae</taxon>
        <taxon>Diprioninae</taxon>
        <taxon>Neodiprion</taxon>
    </lineage>
</organism>
<feature type="region of interest" description="Disordered" evidence="1">
    <location>
        <begin position="1"/>
        <end position="43"/>
    </location>
</feature>
<dbReference type="RefSeq" id="XP_046587324.1">
    <property type="nucleotide sequence ID" value="XM_046731368.1"/>
</dbReference>
<evidence type="ECO:0000313" key="6">
    <source>
        <dbReference type="RefSeq" id="XP_046598907.1"/>
    </source>
</evidence>
<evidence type="ECO:0000313" key="2">
    <source>
        <dbReference type="Proteomes" id="UP000829291"/>
    </source>
</evidence>
<dbReference type="RefSeq" id="XP_046598908.1">
    <property type="nucleotide sequence ID" value="XM_046742952.1"/>
</dbReference>
<keyword evidence="2" id="KW-1185">Reference proteome</keyword>
<evidence type="ECO:0000256" key="1">
    <source>
        <dbReference type="SAM" id="MobiDB-lite"/>
    </source>
</evidence>
<dbReference type="Proteomes" id="UP000829291">
    <property type="component" value="Chromosome 7"/>
</dbReference>
<accession>A0ABM3GF59</accession>
<evidence type="ECO:0000313" key="5">
    <source>
        <dbReference type="RefSeq" id="XP_046594183.1"/>
    </source>
</evidence>